<sequence>MKNIFLLVAVVFLCSACQQNKLYRQNKSALQAAQTIKTYKAIGDLNDAYFDIKQNNYFEFYMQLFDSVKNTYYPGTYSQNGDTLLLQFFNKKGATFLGTKALINSSKNEIIFFDKKVSLSKKTAFN</sequence>
<dbReference type="RefSeq" id="WP_379709905.1">
    <property type="nucleotide sequence ID" value="NZ_JBHSCZ010000002.1"/>
</dbReference>
<evidence type="ECO:0000313" key="1">
    <source>
        <dbReference type="EMBL" id="MFC4263402.1"/>
    </source>
</evidence>
<dbReference type="Proteomes" id="UP001595907">
    <property type="component" value="Unassembled WGS sequence"/>
</dbReference>
<reference evidence="2" key="1">
    <citation type="journal article" date="2019" name="Int. J. Syst. Evol. Microbiol.">
        <title>The Global Catalogue of Microorganisms (GCM) 10K type strain sequencing project: providing services to taxonomists for standard genome sequencing and annotation.</title>
        <authorList>
            <consortium name="The Broad Institute Genomics Platform"/>
            <consortium name="The Broad Institute Genome Sequencing Center for Infectious Disease"/>
            <person name="Wu L."/>
            <person name="Ma J."/>
        </authorList>
    </citation>
    <scope>NUCLEOTIDE SEQUENCE [LARGE SCALE GENOMIC DNA]</scope>
    <source>
        <strain evidence="2">CECT 8289</strain>
    </source>
</reference>
<name>A0ABV8QUP1_9BACT</name>
<dbReference type="EMBL" id="JBHSCZ010000002">
    <property type="protein sequence ID" value="MFC4263402.1"/>
    <property type="molecule type" value="Genomic_DNA"/>
</dbReference>
<gene>
    <name evidence="1" type="ORF">ACFOWM_10960</name>
</gene>
<organism evidence="1 2">
    <name type="scientific">Ferruginibacter yonginensis</name>
    <dbReference type="NCBI Taxonomy" id="1310416"/>
    <lineage>
        <taxon>Bacteria</taxon>
        <taxon>Pseudomonadati</taxon>
        <taxon>Bacteroidota</taxon>
        <taxon>Chitinophagia</taxon>
        <taxon>Chitinophagales</taxon>
        <taxon>Chitinophagaceae</taxon>
        <taxon>Ferruginibacter</taxon>
    </lineage>
</organism>
<proteinExistence type="predicted"/>
<comment type="caution">
    <text evidence="1">The sequence shown here is derived from an EMBL/GenBank/DDBJ whole genome shotgun (WGS) entry which is preliminary data.</text>
</comment>
<protein>
    <submittedName>
        <fullName evidence="1">Uncharacterized protein</fullName>
    </submittedName>
</protein>
<keyword evidence="2" id="KW-1185">Reference proteome</keyword>
<accession>A0ABV8QUP1</accession>
<evidence type="ECO:0000313" key="2">
    <source>
        <dbReference type="Proteomes" id="UP001595907"/>
    </source>
</evidence>